<dbReference type="EMBL" id="JANPWB010000015">
    <property type="protein sequence ID" value="KAJ1090281.1"/>
    <property type="molecule type" value="Genomic_DNA"/>
</dbReference>
<sequence>MNGPTRMTKDKPPPAMPKQNTIDKYANMTTATPDMSGLGSGKPNNAMLLAAITQSRDMVDGKTGAVGLDINLLRQDLMKAVKLITKTETRVSSIKDSIMTLQQNVNTLTVVTKKLAQ</sequence>
<name>A0AAV7LFS3_PLEWA</name>
<dbReference type="Proteomes" id="UP001066276">
    <property type="component" value="Chromosome 11"/>
</dbReference>
<evidence type="ECO:0000256" key="1">
    <source>
        <dbReference type="SAM" id="MobiDB-lite"/>
    </source>
</evidence>
<gene>
    <name evidence="2" type="ORF">NDU88_003416</name>
</gene>
<protein>
    <submittedName>
        <fullName evidence="2">Uncharacterized protein</fullName>
    </submittedName>
</protein>
<accession>A0AAV7LFS3</accession>
<evidence type="ECO:0000313" key="2">
    <source>
        <dbReference type="EMBL" id="KAJ1090281.1"/>
    </source>
</evidence>
<comment type="caution">
    <text evidence="2">The sequence shown here is derived from an EMBL/GenBank/DDBJ whole genome shotgun (WGS) entry which is preliminary data.</text>
</comment>
<proteinExistence type="predicted"/>
<keyword evidence="3" id="KW-1185">Reference proteome</keyword>
<dbReference type="AlphaFoldDB" id="A0AAV7LFS3"/>
<feature type="region of interest" description="Disordered" evidence="1">
    <location>
        <begin position="1"/>
        <end position="20"/>
    </location>
</feature>
<evidence type="ECO:0000313" key="3">
    <source>
        <dbReference type="Proteomes" id="UP001066276"/>
    </source>
</evidence>
<reference evidence="2" key="1">
    <citation type="journal article" date="2022" name="bioRxiv">
        <title>Sequencing and chromosome-scale assembly of the giantPleurodeles waltlgenome.</title>
        <authorList>
            <person name="Brown T."/>
            <person name="Elewa A."/>
            <person name="Iarovenko S."/>
            <person name="Subramanian E."/>
            <person name="Araus A.J."/>
            <person name="Petzold A."/>
            <person name="Susuki M."/>
            <person name="Suzuki K.-i.T."/>
            <person name="Hayashi T."/>
            <person name="Toyoda A."/>
            <person name="Oliveira C."/>
            <person name="Osipova E."/>
            <person name="Leigh N.D."/>
            <person name="Simon A."/>
            <person name="Yun M.H."/>
        </authorList>
    </citation>
    <scope>NUCLEOTIDE SEQUENCE</scope>
    <source>
        <strain evidence="2">20211129_DDA</strain>
        <tissue evidence="2">Liver</tissue>
    </source>
</reference>
<organism evidence="2 3">
    <name type="scientific">Pleurodeles waltl</name>
    <name type="common">Iberian ribbed newt</name>
    <dbReference type="NCBI Taxonomy" id="8319"/>
    <lineage>
        <taxon>Eukaryota</taxon>
        <taxon>Metazoa</taxon>
        <taxon>Chordata</taxon>
        <taxon>Craniata</taxon>
        <taxon>Vertebrata</taxon>
        <taxon>Euteleostomi</taxon>
        <taxon>Amphibia</taxon>
        <taxon>Batrachia</taxon>
        <taxon>Caudata</taxon>
        <taxon>Salamandroidea</taxon>
        <taxon>Salamandridae</taxon>
        <taxon>Pleurodelinae</taxon>
        <taxon>Pleurodeles</taxon>
    </lineage>
</organism>